<dbReference type="SFLD" id="SFLDS00019">
    <property type="entry name" value="Glutathione_Transferase_(cytos"/>
    <property type="match status" value="1"/>
</dbReference>
<dbReference type="PROSITE" id="PS50405">
    <property type="entry name" value="GST_CTER"/>
    <property type="match status" value="1"/>
</dbReference>
<dbReference type="InterPro" id="IPR036282">
    <property type="entry name" value="Glutathione-S-Trfase_C_sf"/>
</dbReference>
<dbReference type="PROSITE" id="PS50404">
    <property type="entry name" value="GST_NTER"/>
    <property type="match status" value="1"/>
</dbReference>
<dbReference type="OrthoDB" id="7583243at2"/>
<dbReference type="RefSeq" id="WP_138400114.1">
    <property type="nucleotide sequence ID" value="NZ_JBAFVI010000004.1"/>
</dbReference>
<evidence type="ECO:0000259" key="2">
    <source>
        <dbReference type="PROSITE" id="PS50405"/>
    </source>
</evidence>
<dbReference type="PANTHER" id="PTHR44051">
    <property type="entry name" value="GLUTATHIONE S-TRANSFERASE-RELATED"/>
    <property type="match status" value="1"/>
</dbReference>
<dbReference type="InterPro" id="IPR004045">
    <property type="entry name" value="Glutathione_S-Trfase_N"/>
</dbReference>
<feature type="domain" description="GST C-terminal" evidence="2">
    <location>
        <begin position="87"/>
        <end position="214"/>
    </location>
</feature>
<dbReference type="CDD" id="cd03057">
    <property type="entry name" value="GST_N_Beta"/>
    <property type="match status" value="1"/>
</dbReference>
<evidence type="ECO:0000313" key="3">
    <source>
        <dbReference type="EMBL" id="TLX42755.1"/>
    </source>
</evidence>
<dbReference type="InterPro" id="IPR010987">
    <property type="entry name" value="Glutathione-S-Trfase_C-like"/>
</dbReference>
<protein>
    <submittedName>
        <fullName evidence="3">Glutathione S-transferase family protein</fullName>
    </submittedName>
</protein>
<dbReference type="Pfam" id="PF13410">
    <property type="entry name" value="GST_C_2"/>
    <property type="match status" value="1"/>
</dbReference>
<dbReference type="AlphaFoldDB" id="A0A6C1KEU2"/>
<proteinExistence type="predicted"/>
<evidence type="ECO:0000313" key="4">
    <source>
        <dbReference type="Proteomes" id="UP000305131"/>
    </source>
</evidence>
<dbReference type="InterPro" id="IPR040079">
    <property type="entry name" value="Glutathione_S-Trfase"/>
</dbReference>
<name>A0A6C1KEU2_XANAU</name>
<dbReference type="SUPFAM" id="SSF52833">
    <property type="entry name" value="Thioredoxin-like"/>
    <property type="match status" value="1"/>
</dbReference>
<dbReference type="SFLD" id="SFLDG01150">
    <property type="entry name" value="Main.1:_Beta-like"/>
    <property type="match status" value="1"/>
</dbReference>
<organism evidence="3 4">
    <name type="scientific">Xanthobacter autotrophicus</name>
    <dbReference type="NCBI Taxonomy" id="280"/>
    <lineage>
        <taxon>Bacteria</taxon>
        <taxon>Pseudomonadati</taxon>
        <taxon>Pseudomonadota</taxon>
        <taxon>Alphaproteobacteria</taxon>
        <taxon>Hyphomicrobiales</taxon>
        <taxon>Xanthobacteraceae</taxon>
        <taxon>Xanthobacter</taxon>
    </lineage>
</organism>
<keyword evidence="3" id="KW-0808">Transferase</keyword>
<dbReference type="SUPFAM" id="SSF47616">
    <property type="entry name" value="GST C-terminal domain-like"/>
    <property type="match status" value="1"/>
</dbReference>
<dbReference type="SFLD" id="SFLDG00358">
    <property type="entry name" value="Main_(cytGST)"/>
    <property type="match status" value="1"/>
</dbReference>
<feature type="domain" description="GST N-terminal" evidence="1">
    <location>
        <begin position="1"/>
        <end position="82"/>
    </location>
</feature>
<dbReference type="PANTHER" id="PTHR44051:SF8">
    <property type="entry name" value="GLUTATHIONE S-TRANSFERASE GSTA"/>
    <property type="match status" value="1"/>
</dbReference>
<evidence type="ECO:0000259" key="1">
    <source>
        <dbReference type="PROSITE" id="PS50404"/>
    </source>
</evidence>
<sequence length="214" mass="23807">MALKFYMTPGSCSTGIHILLETLELPFEVWVVNIPAGDHLRPDYLKINPRGTIPTLVLNDGTALTDFKSIALWLAQTYPRAKLLPEDPALAAQAVDLLEFALIQLHGEGFTRIFTSERYISSGGTKPGQQLKDDVTSHGREIVEQAFAVLEKRLPAEGYAVGPTFSIADAALFYNEFWAEKTGIPMPPRVLAHYQRVRARPVVRQVLAEEGYRT</sequence>
<dbReference type="Proteomes" id="UP000305131">
    <property type="component" value="Unassembled WGS sequence"/>
</dbReference>
<gene>
    <name evidence="3" type="ORF">FBQ73_13480</name>
</gene>
<reference evidence="3 4" key="1">
    <citation type="submission" date="2019-05" db="EMBL/GenBank/DDBJ databases">
        <authorList>
            <person name="Zhou X."/>
        </authorList>
    </citation>
    <scope>NUCLEOTIDE SEQUENCE [LARGE SCALE GENOMIC DNA]</scope>
    <source>
        <strain evidence="3 4">DSM 432</strain>
    </source>
</reference>
<dbReference type="InterPro" id="IPR036249">
    <property type="entry name" value="Thioredoxin-like_sf"/>
</dbReference>
<dbReference type="Gene3D" id="3.40.30.10">
    <property type="entry name" value="Glutaredoxin"/>
    <property type="match status" value="1"/>
</dbReference>
<dbReference type="EMBL" id="VAUP01000028">
    <property type="protein sequence ID" value="TLX42755.1"/>
    <property type="molecule type" value="Genomic_DNA"/>
</dbReference>
<dbReference type="Pfam" id="PF13409">
    <property type="entry name" value="GST_N_2"/>
    <property type="match status" value="1"/>
</dbReference>
<dbReference type="GeneID" id="95774467"/>
<accession>A0A6C1KEU2</accession>
<dbReference type="GO" id="GO:0016740">
    <property type="term" value="F:transferase activity"/>
    <property type="evidence" value="ECO:0007669"/>
    <property type="project" value="UniProtKB-KW"/>
</dbReference>
<comment type="caution">
    <text evidence="3">The sequence shown here is derived from an EMBL/GenBank/DDBJ whole genome shotgun (WGS) entry which is preliminary data.</text>
</comment>
<dbReference type="Gene3D" id="1.20.1050.10">
    <property type="match status" value="1"/>
</dbReference>